<keyword evidence="1" id="KW-1133">Transmembrane helix</keyword>
<feature type="transmembrane region" description="Helical" evidence="1">
    <location>
        <begin position="6"/>
        <end position="24"/>
    </location>
</feature>
<dbReference type="Proteomes" id="UP000003773">
    <property type="component" value="Unassembled WGS sequence"/>
</dbReference>
<dbReference type="AlphaFoldDB" id="A7A2Q5"/>
<comment type="caution">
    <text evidence="2">The sequence shown here is derived from an EMBL/GenBank/DDBJ whole genome shotgun (WGS) entry which is preliminary data.</text>
</comment>
<keyword evidence="1" id="KW-0472">Membrane</keyword>
<organism evidence="2 3">
    <name type="scientific">Bifidobacterium adolescentis L2-32</name>
    <dbReference type="NCBI Taxonomy" id="411481"/>
    <lineage>
        <taxon>Bacteria</taxon>
        <taxon>Bacillati</taxon>
        <taxon>Actinomycetota</taxon>
        <taxon>Actinomycetes</taxon>
        <taxon>Bifidobacteriales</taxon>
        <taxon>Bifidobacteriaceae</taxon>
        <taxon>Bifidobacterium</taxon>
    </lineage>
</organism>
<dbReference type="EMBL" id="AAXD02000018">
    <property type="protein sequence ID" value="EDN83187.1"/>
    <property type="molecule type" value="Genomic_DNA"/>
</dbReference>
<reference evidence="2 3" key="1">
    <citation type="submission" date="2007-04" db="EMBL/GenBank/DDBJ databases">
        <authorList>
            <person name="Fulton L."/>
            <person name="Clifton S."/>
            <person name="Fulton B."/>
            <person name="Xu J."/>
            <person name="Minx P."/>
            <person name="Pepin K.H."/>
            <person name="Johnson M."/>
            <person name="Thiruvilangam P."/>
            <person name="Bhonagiri V."/>
            <person name="Nash W.E."/>
            <person name="Mardis E.R."/>
            <person name="Wilson R.K."/>
        </authorList>
    </citation>
    <scope>NUCLEOTIDE SEQUENCE [LARGE SCALE GENOMIC DNA]</scope>
    <source>
        <strain evidence="2 3">L2-32</strain>
    </source>
</reference>
<reference evidence="2 3" key="2">
    <citation type="submission" date="2007-05" db="EMBL/GenBank/DDBJ databases">
        <title>Draft genome sequence of Bifidobacterium adolescentis (L2-32).</title>
        <authorList>
            <person name="Sudarsanam P."/>
            <person name="Ley R."/>
            <person name="Guruge J."/>
            <person name="Turnbaugh P.J."/>
            <person name="Mahowald M."/>
            <person name="Liep D."/>
            <person name="Gordon J."/>
        </authorList>
    </citation>
    <scope>NUCLEOTIDE SEQUENCE [LARGE SCALE GENOMIC DNA]</scope>
    <source>
        <strain evidence="2 3">L2-32</strain>
    </source>
</reference>
<protein>
    <submittedName>
        <fullName evidence="2">Uncharacterized protein</fullName>
    </submittedName>
</protein>
<accession>A7A2Q5</accession>
<proteinExistence type="predicted"/>
<evidence type="ECO:0000313" key="3">
    <source>
        <dbReference type="Proteomes" id="UP000003773"/>
    </source>
</evidence>
<name>A7A2Q5_BIFAD</name>
<dbReference type="HOGENOM" id="CLU_3212971_0_0_11"/>
<keyword evidence="1" id="KW-0812">Transmembrane</keyword>
<evidence type="ECO:0000256" key="1">
    <source>
        <dbReference type="SAM" id="Phobius"/>
    </source>
</evidence>
<evidence type="ECO:0000313" key="2">
    <source>
        <dbReference type="EMBL" id="EDN83187.1"/>
    </source>
</evidence>
<sequence length="44" mass="5029">MPLPYLPVVFPIYCLSAVVFGLLGRRIPKRAFRMIFGKARFDDG</sequence>
<gene>
    <name evidence="2" type="ORF">BIFADO_00084</name>
</gene>